<keyword evidence="9" id="KW-1185">Reference proteome</keyword>
<feature type="compositionally biased region" description="Acidic residues" evidence="7">
    <location>
        <begin position="343"/>
        <end position="357"/>
    </location>
</feature>
<dbReference type="InterPro" id="IPR012173">
    <property type="entry name" value="Mpp10"/>
</dbReference>
<keyword evidence="5" id="KW-0687">Ribonucleoprotein</keyword>
<dbReference type="PANTHER" id="PTHR17039">
    <property type="entry name" value="U3 SMALL NUCLEOLAR RIBONUCLEOPROTEIN PROTEIN MPP10"/>
    <property type="match status" value="1"/>
</dbReference>
<comment type="similarity">
    <text evidence="6">Belongs to the MPP10 family.</text>
</comment>
<feature type="region of interest" description="Disordered" evidence="7">
    <location>
        <begin position="256"/>
        <end position="496"/>
    </location>
</feature>
<feature type="compositionally biased region" description="Low complexity" evidence="7">
    <location>
        <begin position="1"/>
        <end position="17"/>
    </location>
</feature>
<evidence type="ECO:0000313" key="9">
    <source>
        <dbReference type="Proteomes" id="UP000076874"/>
    </source>
</evidence>
<dbReference type="GO" id="GO:0032040">
    <property type="term" value="C:small-subunit processome"/>
    <property type="evidence" value="ECO:0007669"/>
    <property type="project" value="TreeGrafter"/>
</dbReference>
<reference evidence="8 9" key="1">
    <citation type="journal article" date="2016" name="Genome Biol. Evol.">
        <title>Divergent and convergent evolution of fungal pathogenicity.</title>
        <authorList>
            <person name="Shang Y."/>
            <person name="Xiao G."/>
            <person name="Zheng P."/>
            <person name="Cen K."/>
            <person name="Zhan S."/>
            <person name="Wang C."/>
        </authorList>
    </citation>
    <scope>NUCLEOTIDE SEQUENCE [LARGE SCALE GENOMIC DNA]</scope>
    <source>
        <strain evidence="8 9">RCEF 264</strain>
    </source>
</reference>
<feature type="compositionally biased region" description="Acidic residues" evidence="7">
    <location>
        <begin position="121"/>
        <end position="139"/>
    </location>
</feature>
<gene>
    <name evidence="8" type="ORF">SPI_04095</name>
</gene>
<feature type="compositionally biased region" description="Acidic residues" evidence="7">
    <location>
        <begin position="458"/>
        <end position="475"/>
    </location>
</feature>
<dbReference type="OrthoDB" id="445326at2759"/>
<dbReference type="AlphaFoldDB" id="A0A167VFE2"/>
<feature type="compositionally biased region" description="Basic and acidic residues" evidence="7">
    <location>
        <begin position="433"/>
        <end position="451"/>
    </location>
</feature>
<protein>
    <submittedName>
        <fullName evidence="8">Mpp10 protein</fullName>
    </submittedName>
</protein>
<feature type="compositionally biased region" description="Low complexity" evidence="7">
    <location>
        <begin position="28"/>
        <end position="44"/>
    </location>
</feature>
<evidence type="ECO:0000313" key="8">
    <source>
        <dbReference type="EMBL" id="OAA62555.1"/>
    </source>
</evidence>
<dbReference type="Pfam" id="PF04006">
    <property type="entry name" value="Mpp10"/>
    <property type="match status" value="1"/>
</dbReference>
<dbReference type="EMBL" id="AZHD01000006">
    <property type="protein sequence ID" value="OAA62555.1"/>
    <property type="molecule type" value="Genomic_DNA"/>
</dbReference>
<feature type="compositionally biased region" description="Acidic residues" evidence="7">
    <location>
        <begin position="171"/>
        <end position="226"/>
    </location>
</feature>
<dbReference type="GO" id="GO:0006364">
    <property type="term" value="P:rRNA processing"/>
    <property type="evidence" value="ECO:0007669"/>
    <property type="project" value="UniProtKB-KW"/>
</dbReference>
<feature type="region of interest" description="Disordered" evidence="7">
    <location>
        <begin position="99"/>
        <end position="238"/>
    </location>
</feature>
<feature type="compositionally biased region" description="Low complexity" evidence="7">
    <location>
        <begin position="420"/>
        <end position="431"/>
    </location>
</feature>
<evidence type="ECO:0000256" key="7">
    <source>
        <dbReference type="SAM" id="MobiDB-lite"/>
    </source>
</evidence>
<feature type="compositionally biased region" description="Basic residues" evidence="7">
    <location>
        <begin position="651"/>
        <end position="664"/>
    </location>
</feature>
<evidence type="ECO:0000256" key="2">
    <source>
        <dbReference type="ARBA" id="ARBA00022517"/>
    </source>
</evidence>
<sequence>MAESSTSSLTSTSHTLTVGTVMATSAAGGNSSSNNNNNNNNNGVGSIGGLPSLSDISAALAFRDALRQPHRQTFLKPPPALPTAAAQFAQAALGAFASQLGDEQQEQRARCSRSDAKQVLEELDPEEGDDEDDEDDDEAAEKAERVGENGVTGSESDEDEVGSEEERLSAELDDDAEEEEDFDEDDEDEELGLDEDDEDDEEEDEEEGDEVDEDNGDDDDDDEDDLNLPKKVFVEDQHGLNDGFFDIDEFNKVSQWFEAQDAQADPNTDRADDDDEELDWHADPFSVAATGKRKAPAKKGAAAAANKRAETKKKGRRGQPDSDDEEAALRKAIMNEEGAGDNGDGDDDDDDDDEEDGPPIFGDMDLDAPSGESDNEDMNGDLDGEDLTANDIYYKDFFAPPPRKRQQDNGGAHRPGRPTAADAAAATKARAYQPDDRDVKRAMADVRRDLFEQISDASDVDDDDGVDGDDDDEDVGALSDASASDPRARRSTHARRQAKILAEIRRLEAAALQAKDWTLQGEAGAGARPINSLLEEELDFEHMGKPVPVITQEVSEDIEALVKRRIVAREFDEVRRRYATDLADESSAQRRGLIEIDDQPGKRGLAAVYEDAHQEAAHPDAYVRPADAQLAADEAESGLPVARDEMTREEKKRRRRRAKERIRKSGSGAMNGANHAATNGGSSSSATTATANGKGAGAAGATARETMATLQKAGVKVINRKGEIQDLAGNTPRAAQAVSGGNFKL</sequence>
<dbReference type="Proteomes" id="UP000076874">
    <property type="component" value="Unassembled WGS sequence"/>
</dbReference>
<dbReference type="GO" id="GO:0005732">
    <property type="term" value="C:sno(s)RNA-containing ribonucleoprotein complex"/>
    <property type="evidence" value="ECO:0007669"/>
    <property type="project" value="InterPro"/>
</dbReference>
<comment type="subcellular location">
    <subcellularLocation>
        <location evidence="1">Nucleus</location>
        <location evidence="1">Nucleolus</location>
    </subcellularLocation>
</comment>
<comment type="caution">
    <text evidence="8">The sequence shown here is derived from an EMBL/GenBank/DDBJ whole genome shotgun (WGS) entry which is preliminary data.</text>
</comment>
<feature type="region of interest" description="Disordered" evidence="7">
    <location>
        <begin position="1"/>
        <end position="50"/>
    </location>
</feature>
<evidence type="ECO:0000256" key="3">
    <source>
        <dbReference type="ARBA" id="ARBA00022552"/>
    </source>
</evidence>
<dbReference type="PANTHER" id="PTHR17039:SF0">
    <property type="entry name" value="U3 SMALL NUCLEOLAR RIBONUCLEOPROTEIN PROTEIN MPP10"/>
    <property type="match status" value="1"/>
</dbReference>
<feature type="region of interest" description="Disordered" evidence="7">
    <location>
        <begin position="631"/>
        <end position="703"/>
    </location>
</feature>
<evidence type="ECO:0000256" key="4">
    <source>
        <dbReference type="ARBA" id="ARBA00023242"/>
    </source>
</evidence>
<keyword evidence="3" id="KW-0698">rRNA processing</keyword>
<organism evidence="8 9">
    <name type="scientific">Niveomyces insectorum RCEF 264</name>
    <dbReference type="NCBI Taxonomy" id="1081102"/>
    <lineage>
        <taxon>Eukaryota</taxon>
        <taxon>Fungi</taxon>
        <taxon>Dikarya</taxon>
        <taxon>Ascomycota</taxon>
        <taxon>Pezizomycotina</taxon>
        <taxon>Sordariomycetes</taxon>
        <taxon>Hypocreomycetidae</taxon>
        <taxon>Hypocreales</taxon>
        <taxon>Cordycipitaceae</taxon>
        <taxon>Niveomyces</taxon>
    </lineage>
</organism>
<feature type="compositionally biased region" description="Basic and acidic residues" evidence="7">
    <location>
        <begin position="105"/>
        <end position="120"/>
    </location>
</feature>
<feature type="compositionally biased region" description="Acidic residues" evidence="7">
    <location>
        <begin position="373"/>
        <end position="388"/>
    </location>
</feature>
<keyword evidence="2" id="KW-0690">Ribosome biogenesis</keyword>
<evidence type="ECO:0000256" key="6">
    <source>
        <dbReference type="ARBA" id="ARBA00029455"/>
    </source>
</evidence>
<accession>A0A167VFE2</accession>
<feature type="compositionally biased region" description="Low complexity" evidence="7">
    <location>
        <begin position="668"/>
        <end position="703"/>
    </location>
</feature>
<keyword evidence="4" id="KW-0539">Nucleus</keyword>
<evidence type="ECO:0000256" key="1">
    <source>
        <dbReference type="ARBA" id="ARBA00004604"/>
    </source>
</evidence>
<dbReference type="STRING" id="1081102.A0A167VFE2"/>
<dbReference type="GO" id="GO:0034457">
    <property type="term" value="C:Mpp10 complex"/>
    <property type="evidence" value="ECO:0007669"/>
    <property type="project" value="InterPro"/>
</dbReference>
<proteinExistence type="inferred from homology"/>
<evidence type="ECO:0000256" key="5">
    <source>
        <dbReference type="ARBA" id="ARBA00023274"/>
    </source>
</evidence>
<name>A0A167VFE2_9HYPO</name>